<protein>
    <submittedName>
        <fullName evidence="3">Uncharacterized protein</fullName>
    </submittedName>
</protein>
<evidence type="ECO:0000256" key="2">
    <source>
        <dbReference type="SAM" id="MobiDB-lite"/>
    </source>
</evidence>
<dbReference type="EMBL" id="VCHE01000014">
    <property type="protein sequence ID" value="KAB2577979.1"/>
    <property type="molecule type" value="Genomic_DNA"/>
</dbReference>
<keyword evidence="4" id="KW-1185">Reference proteome</keyword>
<reference evidence="3 4" key="1">
    <citation type="journal article" date="2019" name="Sci. Rep.">
        <title>A multi-omics analysis of the grapevine pathogen Lasiodiplodia theobromae reveals that temperature affects the expression of virulence- and pathogenicity-related genes.</title>
        <authorList>
            <person name="Felix C."/>
            <person name="Meneses R."/>
            <person name="Goncalves M.F.M."/>
            <person name="Tilleman L."/>
            <person name="Duarte A.S."/>
            <person name="Jorrin-Novo J.V."/>
            <person name="Van de Peer Y."/>
            <person name="Deforce D."/>
            <person name="Van Nieuwerburgh F."/>
            <person name="Esteves A.C."/>
            <person name="Alves A."/>
        </authorList>
    </citation>
    <scope>NUCLEOTIDE SEQUENCE [LARGE SCALE GENOMIC DNA]</scope>
    <source>
        <strain evidence="3 4">LA-SOL3</strain>
    </source>
</reference>
<sequence length="391" mass="44248">MPIIYAGRVLTSRRRDDEADATVNRITKDMESLEDQVADIQSFLERLSARDSIPELRKASSTLDPDGPQMRYVSNSTNLTTGTDSTGGSSAPVAPKTPRNNTIASPIDRKALRVPTDTTTTSSNKTRDASEWEDEWDREFRIATISATESHASFTMASDDENNGNDKSTAAFASRKAEKSSQGKDAARPHPANTTWMEDTSSTFKGEDSEELAKSKTRQPLASAERTSREQDDEIFRKHVSSRMRLLERQNRSLARKIGELQGGEVSEGDQKVIIERFVKTKEEEAARERLIREAAIEEYKEQLRVEKAKEQESRNMLLREARLIEDRAQRQMTDIYQQTGLQIREADQRHRDEVFQIQQQFTSELLVIERSIQEQISAKAVAYPSGDDGR</sequence>
<feature type="compositionally biased region" description="Polar residues" evidence="2">
    <location>
        <begin position="192"/>
        <end position="204"/>
    </location>
</feature>
<accession>A0A5N5DJ96</accession>
<feature type="compositionally biased region" description="Basic and acidic residues" evidence="2">
    <location>
        <begin position="205"/>
        <end position="214"/>
    </location>
</feature>
<organism evidence="3 4">
    <name type="scientific">Lasiodiplodia theobromae</name>
    <dbReference type="NCBI Taxonomy" id="45133"/>
    <lineage>
        <taxon>Eukaryota</taxon>
        <taxon>Fungi</taxon>
        <taxon>Dikarya</taxon>
        <taxon>Ascomycota</taxon>
        <taxon>Pezizomycotina</taxon>
        <taxon>Dothideomycetes</taxon>
        <taxon>Dothideomycetes incertae sedis</taxon>
        <taxon>Botryosphaeriales</taxon>
        <taxon>Botryosphaeriaceae</taxon>
        <taxon>Lasiodiplodia</taxon>
    </lineage>
</organism>
<feature type="compositionally biased region" description="Basic and acidic residues" evidence="2">
    <location>
        <begin position="226"/>
        <end position="236"/>
    </location>
</feature>
<dbReference type="Proteomes" id="UP000325902">
    <property type="component" value="Unassembled WGS sequence"/>
</dbReference>
<feature type="coiled-coil region" evidence="1">
    <location>
        <begin position="16"/>
        <end position="50"/>
    </location>
</feature>
<dbReference type="AlphaFoldDB" id="A0A5N5DJ96"/>
<feature type="compositionally biased region" description="Low complexity" evidence="2">
    <location>
        <begin position="74"/>
        <end position="90"/>
    </location>
</feature>
<name>A0A5N5DJ96_9PEZI</name>
<feature type="compositionally biased region" description="Basic and acidic residues" evidence="2">
    <location>
        <begin position="175"/>
        <end position="188"/>
    </location>
</feature>
<gene>
    <name evidence="3" type="ORF">DBV05_g3355</name>
</gene>
<feature type="region of interest" description="Disordered" evidence="2">
    <location>
        <begin position="154"/>
        <end position="236"/>
    </location>
</feature>
<keyword evidence="1" id="KW-0175">Coiled coil</keyword>
<feature type="region of interest" description="Disordered" evidence="2">
    <location>
        <begin position="56"/>
        <end position="134"/>
    </location>
</feature>
<dbReference type="OrthoDB" id="3964496at2759"/>
<evidence type="ECO:0000313" key="4">
    <source>
        <dbReference type="Proteomes" id="UP000325902"/>
    </source>
</evidence>
<evidence type="ECO:0000313" key="3">
    <source>
        <dbReference type="EMBL" id="KAB2577979.1"/>
    </source>
</evidence>
<proteinExistence type="predicted"/>
<evidence type="ECO:0000256" key="1">
    <source>
        <dbReference type="SAM" id="Coils"/>
    </source>
</evidence>
<comment type="caution">
    <text evidence="3">The sequence shown here is derived from an EMBL/GenBank/DDBJ whole genome shotgun (WGS) entry which is preliminary data.</text>
</comment>